<organism evidence="2 3">
    <name type="scientific">Podospora australis</name>
    <dbReference type="NCBI Taxonomy" id="1536484"/>
    <lineage>
        <taxon>Eukaryota</taxon>
        <taxon>Fungi</taxon>
        <taxon>Dikarya</taxon>
        <taxon>Ascomycota</taxon>
        <taxon>Pezizomycotina</taxon>
        <taxon>Sordariomycetes</taxon>
        <taxon>Sordariomycetidae</taxon>
        <taxon>Sordariales</taxon>
        <taxon>Podosporaceae</taxon>
        <taxon>Podospora</taxon>
    </lineage>
</organism>
<feature type="domain" description="DUF7708" evidence="1">
    <location>
        <begin position="74"/>
        <end position="165"/>
    </location>
</feature>
<sequence length="171" mass="19396">MAAPTDILTDLRGPLLSAKDMFLSKLKDRQLADSFKLITMDDLCNTEKELELQIRGLKNARGSGRIEPLIKAHKEYGGVLETVVQAGPEILCLSWGPLKALLLVPSTEKQAYDMVVIMLGELGQSFPDFKPYETWFLQSEDLCRRLPVFFEDLLQVYAKSLRVFESRSTQR</sequence>
<dbReference type="EMBL" id="MU864512">
    <property type="protein sequence ID" value="KAK4183980.1"/>
    <property type="molecule type" value="Genomic_DNA"/>
</dbReference>
<gene>
    <name evidence="2" type="ORF">QBC35DRAFT_392718</name>
</gene>
<reference evidence="2" key="2">
    <citation type="submission" date="2023-05" db="EMBL/GenBank/DDBJ databases">
        <authorList>
            <consortium name="Lawrence Berkeley National Laboratory"/>
            <person name="Steindorff A."/>
            <person name="Hensen N."/>
            <person name="Bonometti L."/>
            <person name="Westerberg I."/>
            <person name="Brannstrom I.O."/>
            <person name="Guillou S."/>
            <person name="Cros-Aarteil S."/>
            <person name="Calhoun S."/>
            <person name="Haridas S."/>
            <person name="Kuo A."/>
            <person name="Mondo S."/>
            <person name="Pangilinan J."/>
            <person name="Riley R."/>
            <person name="Labutti K."/>
            <person name="Andreopoulos B."/>
            <person name="Lipzen A."/>
            <person name="Chen C."/>
            <person name="Yanf M."/>
            <person name="Daum C."/>
            <person name="Ng V."/>
            <person name="Clum A."/>
            <person name="Ohm R."/>
            <person name="Martin F."/>
            <person name="Silar P."/>
            <person name="Natvig D."/>
            <person name="Lalanne C."/>
            <person name="Gautier V."/>
            <person name="Ament-Velasquez S.L."/>
            <person name="Kruys A."/>
            <person name="Hutchinson M.I."/>
            <person name="Powell A.J."/>
            <person name="Barry K."/>
            <person name="Miller A.N."/>
            <person name="Grigoriev I.V."/>
            <person name="Debuchy R."/>
            <person name="Gladieux P."/>
            <person name="Thoren M.H."/>
            <person name="Johannesson H."/>
        </authorList>
    </citation>
    <scope>NUCLEOTIDE SEQUENCE</scope>
    <source>
        <strain evidence="2">PSN309</strain>
    </source>
</reference>
<dbReference type="Proteomes" id="UP001302126">
    <property type="component" value="Unassembled WGS sequence"/>
</dbReference>
<evidence type="ECO:0000313" key="2">
    <source>
        <dbReference type="EMBL" id="KAK4183980.1"/>
    </source>
</evidence>
<evidence type="ECO:0000313" key="3">
    <source>
        <dbReference type="Proteomes" id="UP001302126"/>
    </source>
</evidence>
<accession>A0AAN6WMC2</accession>
<name>A0AAN6WMC2_9PEZI</name>
<dbReference type="InterPro" id="IPR056125">
    <property type="entry name" value="DUF7708"/>
</dbReference>
<protein>
    <recommendedName>
        <fullName evidence="1">DUF7708 domain-containing protein</fullName>
    </recommendedName>
</protein>
<evidence type="ECO:0000259" key="1">
    <source>
        <dbReference type="Pfam" id="PF24809"/>
    </source>
</evidence>
<comment type="caution">
    <text evidence="2">The sequence shown here is derived from an EMBL/GenBank/DDBJ whole genome shotgun (WGS) entry which is preliminary data.</text>
</comment>
<keyword evidence="3" id="KW-1185">Reference proteome</keyword>
<dbReference type="AlphaFoldDB" id="A0AAN6WMC2"/>
<dbReference type="Pfam" id="PF24809">
    <property type="entry name" value="DUF7708"/>
    <property type="match status" value="1"/>
</dbReference>
<reference evidence="2" key="1">
    <citation type="journal article" date="2023" name="Mol. Phylogenet. Evol.">
        <title>Genome-scale phylogeny and comparative genomics of the fungal order Sordariales.</title>
        <authorList>
            <person name="Hensen N."/>
            <person name="Bonometti L."/>
            <person name="Westerberg I."/>
            <person name="Brannstrom I.O."/>
            <person name="Guillou S."/>
            <person name="Cros-Aarteil S."/>
            <person name="Calhoun S."/>
            <person name="Haridas S."/>
            <person name="Kuo A."/>
            <person name="Mondo S."/>
            <person name="Pangilinan J."/>
            <person name="Riley R."/>
            <person name="LaButti K."/>
            <person name="Andreopoulos B."/>
            <person name="Lipzen A."/>
            <person name="Chen C."/>
            <person name="Yan M."/>
            <person name="Daum C."/>
            <person name="Ng V."/>
            <person name="Clum A."/>
            <person name="Steindorff A."/>
            <person name="Ohm R.A."/>
            <person name="Martin F."/>
            <person name="Silar P."/>
            <person name="Natvig D.O."/>
            <person name="Lalanne C."/>
            <person name="Gautier V."/>
            <person name="Ament-Velasquez S.L."/>
            <person name="Kruys A."/>
            <person name="Hutchinson M.I."/>
            <person name="Powell A.J."/>
            <person name="Barry K."/>
            <person name="Miller A.N."/>
            <person name="Grigoriev I.V."/>
            <person name="Debuchy R."/>
            <person name="Gladieux P."/>
            <person name="Hiltunen Thoren M."/>
            <person name="Johannesson H."/>
        </authorList>
    </citation>
    <scope>NUCLEOTIDE SEQUENCE</scope>
    <source>
        <strain evidence="2">PSN309</strain>
    </source>
</reference>
<proteinExistence type="predicted"/>